<dbReference type="Gene3D" id="3.30.50.10">
    <property type="entry name" value="Erythroid Transcription Factor GATA-1, subunit A"/>
    <property type="match status" value="1"/>
</dbReference>
<dbReference type="PROSITE" id="PS00344">
    <property type="entry name" value="GATA_ZN_FINGER_1"/>
    <property type="match status" value="1"/>
</dbReference>
<keyword evidence="3" id="KW-0862">Zinc</keyword>
<feature type="compositionally biased region" description="Polar residues" evidence="7">
    <location>
        <begin position="193"/>
        <end position="235"/>
    </location>
</feature>
<feature type="region of interest" description="Disordered" evidence="7">
    <location>
        <begin position="713"/>
        <end position="865"/>
    </location>
</feature>
<feature type="compositionally biased region" description="Low complexity" evidence="7">
    <location>
        <begin position="755"/>
        <end position="773"/>
    </location>
</feature>
<organism evidence="9 10">
    <name type="scientific">Agaricus bisporus var. burnettii</name>
    <dbReference type="NCBI Taxonomy" id="192524"/>
    <lineage>
        <taxon>Eukaryota</taxon>
        <taxon>Fungi</taxon>
        <taxon>Dikarya</taxon>
        <taxon>Basidiomycota</taxon>
        <taxon>Agaricomycotina</taxon>
        <taxon>Agaricomycetes</taxon>
        <taxon>Agaricomycetidae</taxon>
        <taxon>Agaricales</taxon>
        <taxon>Agaricineae</taxon>
        <taxon>Agaricaceae</taxon>
        <taxon>Agaricus</taxon>
    </lineage>
</organism>
<evidence type="ECO:0000256" key="6">
    <source>
        <dbReference type="PROSITE-ProRule" id="PRU00094"/>
    </source>
</evidence>
<feature type="compositionally biased region" description="Pro residues" evidence="7">
    <location>
        <begin position="792"/>
        <end position="804"/>
    </location>
</feature>
<dbReference type="CDD" id="cd00202">
    <property type="entry name" value="ZnF_GATA"/>
    <property type="match status" value="1"/>
</dbReference>
<feature type="compositionally biased region" description="Low complexity" evidence="7">
    <location>
        <begin position="853"/>
        <end position="865"/>
    </location>
</feature>
<feature type="domain" description="GATA-type" evidence="8">
    <location>
        <begin position="672"/>
        <end position="707"/>
    </location>
</feature>
<evidence type="ECO:0000313" key="9">
    <source>
        <dbReference type="EMBL" id="KAF7773364.1"/>
    </source>
</evidence>
<dbReference type="GO" id="GO:0006355">
    <property type="term" value="P:regulation of DNA-templated transcription"/>
    <property type="evidence" value="ECO:0007669"/>
    <property type="project" value="InterPro"/>
</dbReference>
<feature type="compositionally biased region" description="Basic and acidic residues" evidence="7">
    <location>
        <begin position="685"/>
        <end position="694"/>
    </location>
</feature>
<feature type="compositionally biased region" description="Low complexity" evidence="7">
    <location>
        <begin position="277"/>
        <end position="300"/>
    </location>
</feature>
<evidence type="ECO:0000256" key="2">
    <source>
        <dbReference type="ARBA" id="ARBA00022771"/>
    </source>
</evidence>
<feature type="region of interest" description="Disordered" evidence="7">
    <location>
        <begin position="498"/>
        <end position="524"/>
    </location>
</feature>
<feature type="compositionally biased region" description="Polar residues" evidence="7">
    <location>
        <begin position="819"/>
        <end position="828"/>
    </location>
</feature>
<dbReference type="EMBL" id="JABXXO010000007">
    <property type="protein sequence ID" value="KAF7773364.1"/>
    <property type="molecule type" value="Genomic_DNA"/>
</dbReference>
<feature type="compositionally biased region" description="Low complexity" evidence="7">
    <location>
        <begin position="75"/>
        <end position="93"/>
    </location>
</feature>
<feature type="compositionally biased region" description="Low complexity" evidence="7">
    <location>
        <begin position="649"/>
        <end position="662"/>
    </location>
</feature>
<dbReference type="PROSITE" id="PS50114">
    <property type="entry name" value="GATA_ZN_FINGER_2"/>
    <property type="match status" value="1"/>
</dbReference>
<keyword evidence="2 6" id="KW-0863">Zinc-finger</keyword>
<feature type="compositionally biased region" description="Low complexity" evidence="7">
    <location>
        <begin position="444"/>
        <end position="474"/>
    </location>
</feature>
<keyword evidence="1" id="KW-0479">Metal-binding</keyword>
<protein>
    <submittedName>
        <fullName evidence="9">Transcriptional regulator family: GATA type zinc finger</fullName>
    </submittedName>
</protein>
<name>A0A8H7F1X2_AGABI</name>
<feature type="compositionally biased region" description="Basic and acidic residues" evidence="7">
    <location>
        <begin position="514"/>
        <end position="524"/>
    </location>
</feature>
<feature type="compositionally biased region" description="Pro residues" evidence="7">
    <location>
        <begin position="36"/>
        <end position="45"/>
    </location>
</feature>
<feature type="compositionally biased region" description="Low complexity" evidence="7">
    <location>
        <begin position="307"/>
        <end position="352"/>
    </location>
</feature>
<proteinExistence type="predicted"/>
<evidence type="ECO:0000256" key="3">
    <source>
        <dbReference type="ARBA" id="ARBA00022833"/>
    </source>
</evidence>
<feature type="compositionally biased region" description="Low complexity" evidence="7">
    <location>
        <begin position="236"/>
        <end position="254"/>
    </location>
</feature>
<feature type="compositionally biased region" description="Basic residues" evidence="7">
    <location>
        <begin position="401"/>
        <end position="417"/>
    </location>
</feature>
<dbReference type="InterPro" id="IPR000679">
    <property type="entry name" value="Znf_GATA"/>
</dbReference>
<feature type="compositionally biased region" description="Polar residues" evidence="7">
    <location>
        <begin position="418"/>
        <end position="430"/>
    </location>
</feature>
<dbReference type="InterPro" id="IPR013088">
    <property type="entry name" value="Znf_NHR/GATA"/>
</dbReference>
<feature type="compositionally biased region" description="Basic and acidic residues" evidence="7">
    <location>
        <begin position="599"/>
        <end position="610"/>
    </location>
</feature>
<dbReference type="Pfam" id="PF00320">
    <property type="entry name" value="GATA"/>
    <property type="match status" value="1"/>
</dbReference>
<feature type="compositionally biased region" description="Polar residues" evidence="7">
    <location>
        <begin position="781"/>
        <end position="791"/>
    </location>
</feature>
<dbReference type="SUPFAM" id="SSF57716">
    <property type="entry name" value="Glucocorticoid receptor-like (DNA-binding domain)"/>
    <property type="match status" value="1"/>
</dbReference>
<keyword evidence="5" id="KW-0804">Transcription</keyword>
<dbReference type="Proteomes" id="UP000629468">
    <property type="component" value="Unassembled WGS sequence"/>
</dbReference>
<dbReference type="GO" id="GO:0008270">
    <property type="term" value="F:zinc ion binding"/>
    <property type="evidence" value="ECO:0007669"/>
    <property type="project" value="UniProtKB-KW"/>
</dbReference>
<comment type="caution">
    <text evidence="9">The sequence shown here is derived from an EMBL/GenBank/DDBJ whole genome shotgun (WGS) entry which is preliminary data.</text>
</comment>
<dbReference type="PANTHER" id="PTHR47172">
    <property type="entry name" value="OS01G0976800 PROTEIN"/>
    <property type="match status" value="1"/>
</dbReference>
<evidence type="ECO:0000256" key="7">
    <source>
        <dbReference type="SAM" id="MobiDB-lite"/>
    </source>
</evidence>
<evidence type="ECO:0000313" key="10">
    <source>
        <dbReference type="Proteomes" id="UP000629468"/>
    </source>
</evidence>
<feature type="region of interest" description="Disordered" evidence="7">
    <location>
        <begin position="645"/>
        <end position="695"/>
    </location>
</feature>
<evidence type="ECO:0000259" key="8">
    <source>
        <dbReference type="PROSITE" id="PS50114"/>
    </source>
</evidence>
<gene>
    <name evidence="9" type="ORF">Agabi119p4_5531</name>
</gene>
<dbReference type="GO" id="GO:0043565">
    <property type="term" value="F:sequence-specific DNA binding"/>
    <property type="evidence" value="ECO:0007669"/>
    <property type="project" value="InterPro"/>
</dbReference>
<dbReference type="AlphaFoldDB" id="A0A8H7F1X2"/>
<dbReference type="SMART" id="SM00401">
    <property type="entry name" value="ZnF_GATA"/>
    <property type="match status" value="1"/>
</dbReference>
<evidence type="ECO:0000256" key="1">
    <source>
        <dbReference type="ARBA" id="ARBA00022723"/>
    </source>
</evidence>
<feature type="region of interest" description="Disordered" evidence="7">
    <location>
        <begin position="1"/>
        <end position="485"/>
    </location>
</feature>
<accession>A0A8H7F1X2</accession>
<feature type="region of interest" description="Disordered" evidence="7">
    <location>
        <begin position="585"/>
        <end position="627"/>
    </location>
</feature>
<evidence type="ECO:0000256" key="5">
    <source>
        <dbReference type="ARBA" id="ARBA00023163"/>
    </source>
</evidence>
<evidence type="ECO:0000256" key="4">
    <source>
        <dbReference type="ARBA" id="ARBA00023015"/>
    </source>
</evidence>
<reference evidence="9 10" key="1">
    <citation type="journal article" name="Sci. Rep.">
        <title>Telomere-to-telomere assembled and centromere annotated genomes of the two main subspecies of the button mushroom Agaricus bisporus reveal especially polymorphic chromosome ends.</title>
        <authorList>
            <person name="Sonnenberg A.S.M."/>
            <person name="Sedaghat-Telgerd N."/>
            <person name="Lavrijssen B."/>
            <person name="Ohm R.A."/>
            <person name="Hendrickx P.M."/>
            <person name="Scholtmeijer K."/>
            <person name="Baars J.J.P."/>
            <person name="van Peer A."/>
        </authorList>
    </citation>
    <scope>NUCLEOTIDE SEQUENCE [LARGE SCALE GENOMIC DNA]</scope>
    <source>
        <strain evidence="9 10">H119_p4</strain>
    </source>
</reference>
<sequence>MASAQHAAQHPRYPLNTYSNSDSLRLPSLKDLNFYRPPPGDPNAPPNDFVQNDVARHVQWSRPGQSAPMQPGMPPHSQHAQPQSQPQPQQHSPNSRDMGHQPVEYSKHDAVYARPGMPLSAQVAPVLGSVSSGPPARGDDPPPQSPHQPRRPRPPPANINAARDGRPSHTAYPAQYNGYPSNQPPSSSPYHQMPSQNHSPHSAAPSQPEQLNHNAPASSHPNYNGYSQQHYVQTRQPGHPSHAPQHPQAYHQQSLQHQNTSHPTPPSHHALHVHPSQQQQQQQQHQHQHQHQQQQHQQQQPTASSNPPSVHPSSLLQPPHPSQQAPHHTSQHQSSSGSHQPQQQQLPNHAPHGNPYPSPNSSVHPPQSPWPPSSHSQPPHHQPPPAPSHAQQTQQALSQSVHHHHPPPPVSSHHHHQTNALPPSTPQTIIPSQHQHAPPPQSLPPSQTQHHPPQHSQAQAPNPHHASQPQLPQSQPHPPPQQQQLPFTRTAPLVPTNLESRNAHYPPAASSAPEVKHVPDHSDPMNEQIVEHCNSLCLFAQHYVAAAQQSMQPPQPSPAELQDMSQKALQVVRLLEEFKRAHVPDSERNKLGDSMYEASEDHRAPKRPWEDMVQGGNNADSPEGQYALGADKSQTTAEQDMEMIRSKRASSTAGANTTAGQTKSKYRKRSRATPPGKCHSCNIRETPEWRRGPDGARTLCNACGLHYAKLMRKRDKTDPTGQTPRIDLETLRASARAAESSDKSRSKNKNAAEPSSPTDSKSSSQQHHQGSFQLMNVMAQEPNSSSESNRTIPPPQASQPPPPVAQSAPSTIPVPPWSTPVQHSQPPSSVAGPPPVHGRGYPEHLQHQSFMRSSQHSSVPQASSR</sequence>
<keyword evidence="4" id="KW-0805">Transcription regulation</keyword>
<dbReference type="PANTHER" id="PTHR47172:SF24">
    <property type="entry name" value="GATA ZINC FINGER DOMAIN-CONTAINING PROTEIN 14-RELATED"/>
    <property type="match status" value="1"/>
</dbReference>
<feature type="compositionally biased region" description="Low complexity" evidence="7">
    <location>
        <begin position="388"/>
        <end position="400"/>
    </location>
</feature>